<dbReference type="Proteomes" id="UP001500466">
    <property type="component" value="Unassembled WGS sequence"/>
</dbReference>
<organism evidence="2 3">
    <name type="scientific">Yinghuangia aomiensis</name>
    <dbReference type="NCBI Taxonomy" id="676205"/>
    <lineage>
        <taxon>Bacteria</taxon>
        <taxon>Bacillati</taxon>
        <taxon>Actinomycetota</taxon>
        <taxon>Actinomycetes</taxon>
        <taxon>Kitasatosporales</taxon>
        <taxon>Streptomycetaceae</taxon>
        <taxon>Yinghuangia</taxon>
    </lineage>
</organism>
<reference evidence="3" key="1">
    <citation type="journal article" date="2019" name="Int. J. Syst. Evol. Microbiol.">
        <title>The Global Catalogue of Microorganisms (GCM) 10K type strain sequencing project: providing services to taxonomists for standard genome sequencing and annotation.</title>
        <authorList>
            <consortium name="The Broad Institute Genomics Platform"/>
            <consortium name="The Broad Institute Genome Sequencing Center for Infectious Disease"/>
            <person name="Wu L."/>
            <person name="Ma J."/>
        </authorList>
    </citation>
    <scope>NUCLEOTIDE SEQUENCE [LARGE SCALE GENOMIC DNA]</scope>
    <source>
        <strain evidence="3">JCM 17986</strain>
    </source>
</reference>
<name>A0ABP9ICE4_9ACTN</name>
<evidence type="ECO:0000256" key="1">
    <source>
        <dbReference type="SAM" id="Phobius"/>
    </source>
</evidence>
<protein>
    <submittedName>
        <fullName evidence="2">Uncharacterized protein</fullName>
    </submittedName>
</protein>
<proteinExistence type="predicted"/>
<dbReference type="RefSeq" id="WP_345680650.1">
    <property type="nucleotide sequence ID" value="NZ_BAABHS010000051.1"/>
</dbReference>
<evidence type="ECO:0000313" key="2">
    <source>
        <dbReference type="EMBL" id="GAA4993997.1"/>
    </source>
</evidence>
<gene>
    <name evidence="2" type="ORF">GCM10023205_78360</name>
</gene>
<feature type="transmembrane region" description="Helical" evidence="1">
    <location>
        <begin position="115"/>
        <end position="135"/>
    </location>
</feature>
<keyword evidence="1" id="KW-0472">Membrane</keyword>
<keyword evidence="1" id="KW-0812">Transmembrane</keyword>
<dbReference type="EMBL" id="BAABHS010000051">
    <property type="protein sequence ID" value="GAA4993997.1"/>
    <property type="molecule type" value="Genomic_DNA"/>
</dbReference>
<evidence type="ECO:0000313" key="3">
    <source>
        <dbReference type="Proteomes" id="UP001500466"/>
    </source>
</evidence>
<accession>A0ABP9ICE4</accession>
<keyword evidence="1" id="KW-1133">Transmembrane helix</keyword>
<comment type="caution">
    <text evidence="2">The sequence shown here is derived from an EMBL/GenBank/DDBJ whole genome shotgun (WGS) entry which is preliminary data.</text>
</comment>
<keyword evidence="3" id="KW-1185">Reference proteome</keyword>
<sequence>MFIGYSFRPRIAVLGRIPDTTPTGTSKTSQAYSLPPVSWSSAVADSSSSATPTAWRAPFATSSRAPTRCRTPWCSTWSPGTASASRSRTPSTVYLLPGALSAIVAKIPTEDAFTASFAIGAGAGLLVVLVALFGLPRSRGRAVAAHRVAAPETAVETPA</sequence>